<keyword evidence="3 5" id="KW-0479">Metal-binding</keyword>
<dbReference type="GO" id="GO:0046872">
    <property type="term" value="F:metal ion binding"/>
    <property type="evidence" value="ECO:0007669"/>
    <property type="project" value="UniProtKB-KW"/>
</dbReference>
<dbReference type="Gene3D" id="3.55.40.20">
    <property type="entry name" value="Iron/manganese superoxide dismutase, C-terminal domain"/>
    <property type="match status" value="1"/>
</dbReference>
<dbReference type="KEGG" id="psol:S284_02300"/>
<dbReference type="InterPro" id="IPR019831">
    <property type="entry name" value="Mn/Fe_SOD_N"/>
</dbReference>
<dbReference type="Proteomes" id="UP000283896">
    <property type="component" value="Unassembled WGS sequence"/>
</dbReference>
<dbReference type="OrthoDB" id="9803125at2"/>
<evidence type="ECO:0000259" key="7">
    <source>
        <dbReference type="Pfam" id="PF00081"/>
    </source>
</evidence>
<comment type="caution">
    <text evidence="9">The sequence shown here is derived from an EMBL/GenBank/DDBJ whole genome shotgun (WGS) entry which is preliminary data.</text>
</comment>
<dbReference type="InterPro" id="IPR001189">
    <property type="entry name" value="Mn/Fe_SOD"/>
</dbReference>
<comment type="similarity">
    <text evidence="1 6">Belongs to the iron/manganese superoxide dismutase family.</text>
</comment>
<keyword evidence="4 6" id="KW-0560">Oxidoreductase</keyword>
<organism evidence="9 10">
    <name type="scientific">Candidatus Phytoplasma solani</name>
    <dbReference type="NCBI Taxonomy" id="69896"/>
    <lineage>
        <taxon>Bacteria</taxon>
        <taxon>Bacillati</taxon>
        <taxon>Mycoplasmatota</taxon>
        <taxon>Mollicutes</taxon>
        <taxon>Acholeplasmatales</taxon>
        <taxon>Acholeplasmataceae</taxon>
        <taxon>Candidatus Phytoplasma</taxon>
        <taxon>16SrXII (Stolbur group)</taxon>
    </lineage>
</organism>
<dbReference type="AlphaFoldDB" id="A0A421NY75"/>
<dbReference type="SUPFAM" id="SSF54719">
    <property type="entry name" value="Fe,Mn superoxide dismutase (SOD), C-terminal domain"/>
    <property type="match status" value="1"/>
</dbReference>
<feature type="binding site" evidence="5">
    <location>
        <position position="27"/>
    </location>
    <ligand>
        <name>Mn(2+)</name>
        <dbReference type="ChEBI" id="CHEBI:29035"/>
    </ligand>
</feature>
<feature type="domain" description="Manganese/iron superoxide dismutase N-terminal" evidence="7">
    <location>
        <begin position="2"/>
        <end position="88"/>
    </location>
</feature>
<dbReference type="STRING" id="69896.S284_02300"/>
<dbReference type="PANTHER" id="PTHR43595">
    <property type="entry name" value="37S RIBOSOMAL PROTEIN S26, MITOCHONDRIAL"/>
    <property type="match status" value="1"/>
</dbReference>
<dbReference type="RefSeq" id="WP_023161352.1">
    <property type="nucleotide sequence ID" value="NC_022588.1"/>
</dbReference>
<dbReference type="PIRSF" id="PIRSF000349">
    <property type="entry name" value="SODismutase"/>
    <property type="match status" value="1"/>
</dbReference>
<evidence type="ECO:0000256" key="6">
    <source>
        <dbReference type="RuleBase" id="RU000414"/>
    </source>
</evidence>
<reference evidence="10" key="1">
    <citation type="submission" date="2016-11" db="EMBL/GenBank/DDBJ databases">
        <title>Genome sequence of Candidatus Phytoplasma solani strain SA-1.</title>
        <authorList>
            <person name="Haryono M."/>
            <person name="Samarzija I."/>
            <person name="Seruga Music M."/>
            <person name="Hogenhout S."/>
            <person name="Kuo C.-H."/>
        </authorList>
    </citation>
    <scope>NUCLEOTIDE SEQUENCE [LARGE SCALE GENOMIC DNA]</scope>
    <source>
        <strain evidence="10">SA-1</strain>
    </source>
</reference>
<dbReference type="EMBL" id="MPBG01000002">
    <property type="protein sequence ID" value="RMI88973.1"/>
    <property type="molecule type" value="Genomic_DNA"/>
</dbReference>
<gene>
    <name evidence="9" type="primary">sodA</name>
    <name evidence="9" type="ORF">PSSA1_v1c1810</name>
</gene>
<dbReference type="SUPFAM" id="SSF46609">
    <property type="entry name" value="Fe,Mn superoxide dismutase (SOD), N-terminal domain"/>
    <property type="match status" value="1"/>
</dbReference>
<dbReference type="InterPro" id="IPR019833">
    <property type="entry name" value="Mn/Fe_SOD_BS"/>
</dbReference>
<dbReference type="EC" id="1.15.1.1" evidence="2 6"/>
<evidence type="ECO:0000256" key="2">
    <source>
        <dbReference type="ARBA" id="ARBA00012682"/>
    </source>
</evidence>
<comment type="catalytic activity">
    <reaction evidence="6">
        <text>2 superoxide + 2 H(+) = H2O2 + O2</text>
        <dbReference type="Rhea" id="RHEA:20696"/>
        <dbReference type="ChEBI" id="CHEBI:15378"/>
        <dbReference type="ChEBI" id="CHEBI:15379"/>
        <dbReference type="ChEBI" id="CHEBI:16240"/>
        <dbReference type="ChEBI" id="CHEBI:18421"/>
        <dbReference type="EC" id="1.15.1.1"/>
    </reaction>
</comment>
<evidence type="ECO:0000313" key="9">
    <source>
        <dbReference type="EMBL" id="RMI88973.1"/>
    </source>
</evidence>
<dbReference type="Pfam" id="PF00081">
    <property type="entry name" value="Sod_Fe_N"/>
    <property type="match status" value="1"/>
</dbReference>
<name>A0A421NY75_9MOLU</name>
<feature type="domain" description="Manganese/iron superoxide dismutase C-terminal" evidence="8">
    <location>
        <begin position="96"/>
        <end position="195"/>
    </location>
</feature>
<sequence>MQFSLPKLNFKYDALEPFFDAKTMEIHHTKHHQTYINNLNDALKQHQQINLTLEQMLTNLSLLPKDIRQIVRNNGGGHFNHTFFWTLLKLNHGILPQGLLEELINRDFGSLEGFKNAFANIAKTIFGSGWAWMIINPKGHLEVTSTPNQDVVLDQGIPLIGLDVWEHAYYLNYQNRRIDYIEAFFNVLDWQQVATNLKNNYHV</sequence>
<feature type="binding site" evidence="5">
    <location>
        <position position="163"/>
    </location>
    <ligand>
        <name>Mn(2+)</name>
        <dbReference type="ChEBI" id="CHEBI:29035"/>
    </ligand>
</feature>
<protein>
    <recommendedName>
        <fullName evidence="2 6">Superoxide dismutase</fullName>
        <ecNumber evidence="2 6">1.15.1.1</ecNumber>
    </recommendedName>
</protein>
<dbReference type="Gene3D" id="1.10.287.990">
    <property type="entry name" value="Fe,Mn superoxide dismutase (SOD) domain"/>
    <property type="match status" value="1"/>
</dbReference>
<evidence type="ECO:0000256" key="1">
    <source>
        <dbReference type="ARBA" id="ARBA00008714"/>
    </source>
</evidence>
<feature type="binding site" evidence="5">
    <location>
        <position position="81"/>
    </location>
    <ligand>
        <name>Mn(2+)</name>
        <dbReference type="ChEBI" id="CHEBI:29035"/>
    </ligand>
</feature>
<evidence type="ECO:0000259" key="8">
    <source>
        <dbReference type="Pfam" id="PF02777"/>
    </source>
</evidence>
<evidence type="ECO:0000313" key="10">
    <source>
        <dbReference type="Proteomes" id="UP000283896"/>
    </source>
</evidence>
<evidence type="ECO:0000256" key="4">
    <source>
        <dbReference type="ARBA" id="ARBA00023002"/>
    </source>
</evidence>
<dbReference type="InterPro" id="IPR019832">
    <property type="entry name" value="Mn/Fe_SOD_C"/>
</dbReference>
<dbReference type="FunFam" id="3.55.40.20:FF:000004">
    <property type="entry name" value="Superoxide dismutase [Fe]"/>
    <property type="match status" value="1"/>
</dbReference>
<dbReference type="Pfam" id="PF02777">
    <property type="entry name" value="Sod_Fe_C"/>
    <property type="match status" value="1"/>
</dbReference>
<dbReference type="FunFam" id="1.10.287.990:FF:000001">
    <property type="entry name" value="Superoxide dismutase"/>
    <property type="match status" value="1"/>
</dbReference>
<dbReference type="InterPro" id="IPR036314">
    <property type="entry name" value="SOD_C_sf"/>
</dbReference>
<dbReference type="GO" id="GO:0004784">
    <property type="term" value="F:superoxide dismutase activity"/>
    <property type="evidence" value="ECO:0007669"/>
    <property type="project" value="UniProtKB-EC"/>
</dbReference>
<dbReference type="PROSITE" id="PS00088">
    <property type="entry name" value="SOD_MN"/>
    <property type="match status" value="1"/>
</dbReference>
<keyword evidence="10" id="KW-1185">Reference proteome</keyword>
<feature type="binding site" evidence="5">
    <location>
        <position position="167"/>
    </location>
    <ligand>
        <name>Mn(2+)</name>
        <dbReference type="ChEBI" id="CHEBI:29035"/>
    </ligand>
</feature>
<dbReference type="PANTHER" id="PTHR43595:SF2">
    <property type="entry name" value="SMALL RIBOSOMAL SUBUNIT PROTEIN MS42"/>
    <property type="match status" value="1"/>
</dbReference>
<dbReference type="GO" id="GO:0005737">
    <property type="term" value="C:cytoplasm"/>
    <property type="evidence" value="ECO:0007669"/>
    <property type="project" value="TreeGrafter"/>
</dbReference>
<accession>A0A421NY75</accession>
<evidence type="ECO:0000256" key="5">
    <source>
        <dbReference type="PIRSR" id="PIRSR000349-1"/>
    </source>
</evidence>
<comment type="function">
    <text evidence="6">Destroys radicals which are normally produced within the cells and which are toxic to biological systems.</text>
</comment>
<dbReference type="InterPro" id="IPR036324">
    <property type="entry name" value="Mn/Fe_SOD_N_sf"/>
</dbReference>
<dbReference type="PRINTS" id="PR01703">
    <property type="entry name" value="MNSODISMTASE"/>
</dbReference>
<proteinExistence type="inferred from homology"/>
<evidence type="ECO:0000256" key="3">
    <source>
        <dbReference type="ARBA" id="ARBA00022723"/>
    </source>
</evidence>